<sequence length="567" mass="60599">MAIGALRVPVRIADSYVPTQDAQRLFPTFPCFLSREDILEVWPGGLITHEKFQHNGSLWRLVKRPMAHGNSVYMAVLDDSRTASHGTASSLGGTATTPDTAHRLRSLPLDAFSPDASDVNSGCCDVVPAYAHAAQHAPSAPSPLVGHGLRLPPPHSLGGSSMRDRNGSYSSMALAAAQPSGTLSVPSFMTDLLAATESPTPLDRYKAIVRLMSLLTRSRESFGLPQLTPRAPASAAADPAWDSPDAQDLVRQILLVGECLAKFGTADFVDGRNNSSRAITTKDYAKLLRMFLEGQGAAFRDDFIARLPLALQDEALTVRTLLQTRCETNDMLFNQLVKHVGQESTAGGGAVVYNNSTVSANPTNHMLAAPRTLVNTVSNAWSKADVKRRTQVGALGAVAVVALWVVKRKLFGGGGGRRSRREERDESEYGGGGGGSSRWSRRIRGSSDLAARLLDERLSAERMGARYVDACQEELYRAQRNIDLLKNDWRLGPLRLGLPGSGPVPPGYEELQLSHCSVASFMNALDGGVPFTMPYSSAARRPRAGAFGREAAPALAGAVGGASSVGE</sequence>
<keyword evidence="3" id="KW-1185">Reference proteome</keyword>
<gene>
    <name evidence="2" type="ORF">GPECTOR_25g462</name>
</gene>
<feature type="region of interest" description="Disordered" evidence="1">
    <location>
        <begin position="413"/>
        <end position="441"/>
    </location>
</feature>
<dbReference type="STRING" id="33097.A0A150GGA9"/>
<comment type="caution">
    <text evidence="2">The sequence shown here is derived from an EMBL/GenBank/DDBJ whole genome shotgun (WGS) entry which is preliminary data.</text>
</comment>
<dbReference type="EMBL" id="LSYV01000026">
    <property type="protein sequence ID" value="KXZ48877.1"/>
    <property type="molecule type" value="Genomic_DNA"/>
</dbReference>
<dbReference type="Proteomes" id="UP000075714">
    <property type="component" value="Unassembled WGS sequence"/>
</dbReference>
<reference evidence="3" key="1">
    <citation type="journal article" date="2016" name="Nat. Commun.">
        <title>The Gonium pectorale genome demonstrates co-option of cell cycle regulation during the evolution of multicellularity.</title>
        <authorList>
            <person name="Hanschen E.R."/>
            <person name="Marriage T.N."/>
            <person name="Ferris P.J."/>
            <person name="Hamaji T."/>
            <person name="Toyoda A."/>
            <person name="Fujiyama A."/>
            <person name="Neme R."/>
            <person name="Noguchi H."/>
            <person name="Minakuchi Y."/>
            <person name="Suzuki M."/>
            <person name="Kawai-Toyooka H."/>
            <person name="Smith D.R."/>
            <person name="Sparks H."/>
            <person name="Anderson J."/>
            <person name="Bakaric R."/>
            <person name="Luria V."/>
            <person name="Karger A."/>
            <person name="Kirschner M.W."/>
            <person name="Durand P.M."/>
            <person name="Michod R.E."/>
            <person name="Nozaki H."/>
            <person name="Olson B.J."/>
        </authorList>
    </citation>
    <scope>NUCLEOTIDE SEQUENCE [LARGE SCALE GENOMIC DNA]</scope>
    <source>
        <strain evidence="3">NIES-2863</strain>
    </source>
</reference>
<name>A0A150GGA9_GONPE</name>
<dbReference type="OrthoDB" id="532515at2759"/>
<evidence type="ECO:0000313" key="2">
    <source>
        <dbReference type="EMBL" id="KXZ48877.1"/>
    </source>
</evidence>
<organism evidence="2 3">
    <name type="scientific">Gonium pectorale</name>
    <name type="common">Green alga</name>
    <dbReference type="NCBI Taxonomy" id="33097"/>
    <lineage>
        <taxon>Eukaryota</taxon>
        <taxon>Viridiplantae</taxon>
        <taxon>Chlorophyta</taxon>
        <taxon>core chlorophytes</taxon>
        <taxon>Chlorophyceae</taxon>
        <taxon>CS clade</taxon>
        <taxon>Chlamydomonadales</taxon>
        <taxon>Volvocaceae</taxon>
        <taxon>Gonium</taxon>
    </lineage>
</organism>
<evidence type="ECO:0000256" key="1">
    <source>
        <dbReference type="SAM" id="MobiDB-lite"/>
    </source>
</evidence>
<evidence type="ECO:0000313" key="3">
    <source>
        <dbReference type="Proteomes" id="UP000075714"/>
    </source>
</evidence>
<dbReference type="AlphaFoldDB" id="A0A150GGA9"/>
<protein>
    <submittedName>
        <fullName evidence="2">Uncharacterized protein</fullName>
    </submittedName>
</protein>
<accession>A0A150GGA9</accession>
<proteinExistence type="predicted"/>